<comment type="caution">
    <text evidence="1">The sequence shown here is derived from an EMBL/GenBank/DDBJ whole genome shotgun (WGS) entry which is preliminary data.</text>
</comment>
<dbReference type="EMBL" id="BAAANN010000025">
    <property type="protein sequence ID" value="GAA1974448.1"/>
    <property type="molecule type" value="Genomic_DNA"/>
</dbReference>
<protein>
    <submittedName>
        <fullName evidence="1">Uncharacterized protein</fullName>
    </submittedName>
</protein>
<reference evidence="2" key="1">
    <citation type="journal article" date="2019" name="Int. J. Syst. Evol. Microbiol.">
        <title>The Global Catalogue of Microorganisms (GCM) 10K type strain sequencing project: providing services to taxonomists for standard genome sequencing and annotation.</title>
        <authorList>
            <consortium name="The Broad Institute Genomics Platform"/>
            <consortium name="The Broad Institute Genome Sequencing Center for Infectious Disease"/>
            <person name="Wu L."/>
            <person name="Ma J."/>
        </authorList>
    </citation>
    <scope>NUCLEOTIDE SEQUENCE [LARGE SCALE GENOMIC DNA]</scope>
    <source>
        <strain evidence="2">JCM 14545</strain>
    </source>
</reference>
<dbReference type="Proteomes" id="UP001501116">
    <property type="component" value="Unassembled WGS sequence"/>
</dbReference>
<keyword evidence="2" id="KW-1185">Reference proteome</keyword>
<organism evidence="1 2">
    <name type="scientific">Amycolatopsis minnesotensis</name>
    <dbReference type="NCBI Taxonomy" id="337894"/>
    <lineage>
        <taxon>Bacteria</taxon>
        <taxon>Bacillati</taxon>
        <taxon>Actinomycetota</taxon>
        <taxon>Actinomycetes</taxon>
        <taxon>Pseudonocardiales</taxon>
        <taxon>Pseudonocardiaceae</taxon>
        <taxon>Amycolatopsis</taxon>
    </lineage>
</organism>
<name>A0ABP5D5G4_9PSEU</name>
<gene>
    <name evidence="1" type="ORF">GCM10009754_56960</name>
</gene>
<evidence type="ECO:0000313" key="1">
    <source>
        <dbReference type="EMBL" id="GAA1974448.1"/>
    </source>
</evidence>
<sequence>MKVGGLVTRGVQAEFDAFGDQAGLTRLTWTVTATADYRARPLLAVVGHLIAWENLAAAQTALEGWAAALGLEQVDTSQQESPMIEFRGFAMTSMTVQVIAIGRAAADAAVREVSGV</sequence>
<proteinExistence type="predicted"/>
<evidence type="ECO:0000313" key="2">
    <source>
        <dbReference type="Proteomes" id="UP001501116"/>
    </source>
</evidence>
<accession>A0ABP5D5G4</accession>